<dbReference type="Proteomes" id="UP000828251">
    <property type="component" value="Unassembled WGS sequence"/>
</dbReference>
<feature type="compositionally biased region" description="Polar residues" evidence="1">
    <location>
        <begin position="100"/>
        <end position="117"/>
    </location>
</feature>
<sequence length="117" mass="13819">MSTTNRYIYYLRQFQHFIHNWVMRHNTSSIVLQTLSTSLFYWGGSSLPPPVTTNDDILWQPRTTQHSSIEEWDKDEDEARGEDEDEEHEDSKPQLRRNPPRNQHPLNPGTLSARQRG</sequence>
<comment type="caution">
    <text evidence="2">The sequence shown here is derived from an EMBL/GenBank/DDBJ whole genome shotgun (WGS) entry which is preliminary data.</text>
</comment>
<organism evidence="2 3">
    <name type="scientific">Gossypium stocksii</name>
    <dbReference type="NCBI Taxonomy" id="47602"/>
    <lineage>
        <taxon>Eukaryota</taxon>
        <taxon>Viridiplantae</taxon>
        <taxon>Streptophyta</taxon>
        <taxon>Embryophyta</taxon>
        <taxon>Tracheophyta</taxon>
        <taxon>Spermatophyta</taxon>
        <taxon>Magnoliopsida</taxon>
        <taxon>eudicotyledons</taxon>
        <taxon>Gunneridae</taxon>
        <taxon>Pentapetalae</taxon>
        <taxon>rosids</taxon>
        <taxon>malvids</taxon>
        <taxon>Malvales</taxon>
        <taxon>Malvaceae</taxon>
        <taxon>Malvoideae</taxon>
        <taxon>Gossypium</taxon>
    </lineage>
</organism>
<name>A0A9D3W9A7_9ROSI</name>
<evidence type="ECO:0000313" key="2">
    <source>
        <dbReference type="EMBL" id="KAH1115297.1"/>
    </source>
</evidence>
<accession>A0A9D3W9A7</accession>
<reference evidence="2 3" key="1">
    <citation type="journal article" date="2021" name="Plant Biotechnol. J.">
        <title>Multi-omics assisted identification of the key and species-specific regulatory components of drought-tolerant mechanisms in Gossypium stocksii.</title>
        <authorList>
            <person name="Yu D."/>
            <person name="Ke L."/>
            <person name="Zhang D."/>
            <person name="Wu Y."/>
            <person name="Sun Y."/>
            <person name="Mei J."/>
            <person name="Sun J."/>
            <person name="Sun Y."/>
        </authorList>
    </citation>
    <scope>NUCLEOTIDE SEQUENCE [LARGE SCALE GENOMIC DNA]</scope>
    <source>
        <strain evidence="3">cv. E1</strain>
        <tissue evidence="2">Leaf</tissue>
    </source>
</reference>
<dbReference type="AlphaFoldDB" id="A0A9D3W9A7"/>
<feature type="compositionally biased region" description="Acidic residues" evidence="1">
    <location>
        <begin position="70"/>
        <end position="88"/>
    </location>
</feature>
<dbReference type="EMBL" id="JAIQCV010000003">
    <property type="protein sequence ID" value="KAH1115297.1"/>
    <property type="molecule type" value="Genomic_DNA"/>
</dbReference>
<gene>
    <name evidence="2" type="ORF">J1N35_008675</name>
</gene>
<protein>
    <submittedName>
        <fullName evidence="2">Uncharacterized protein</fullName>
    </submittedName>
</protein>
<keyword evidence="3" id="KW-1185">Reference proteome</keyword>
<evidence type="ECO:0000313" key="3">
    <source>
        <dbReference type="Proteomes" id="UP000828251"/>
    </source>
</evidence>
<proteinExistence type="predicted"/>
<evidence type="ECO:0000256" key="1">
    <source>
        <dbReference type="SAM" id="MobiDB-lite"/>
    </source>
</evidence>
<feature type="region of interest" description="Disordered" evidence="1">
    <location>
        <begin position="62"/>
        <end position="117"/>
    </location>
</feature>